<evidence type="ECO:0000256" key="2">
    <source>
        <dbReference type="ARBA" id="ARBA00023015"/>
    </source>
</evidence>
<accession>A0ABR5E123</accession>
<reference evidence="6 7" key="1">
    <citation type="submission" date="2015-03" db="EMBL/GenBank/DDBJ databases">
        <authorList>
            <person name="Lepp D."/>
            <person name="Hassan Y.I."/>
            <person name="Li X.-Z."/>
            <person name="Zhou T."/>
        </authorList>
    </citation>
    <scope>NUCLEOTIDE SEQUENCE [LARGE SCALE GENOMIC DNA]</scope>
    <source>
        <strain evidence="6 7">Cr7-05</strain>
    </source>
</reference>
<evidence type="ECO:0000313" key="6">
    <source>
        <dbReference type="EMBL" id="KKC33968.1"/>
    </source>
</evidence>
<dbReference type="InterPro" id="IPR001789">
    <property type="entry name" value="Sig_transdc_resp-reg_receiver"/>
</dbReference>
<dbReference type="Pfam" id="PF00072">
    <property type="entry name" value="Response_reg"/>
    <property type="match status" value="1"/>
</dbReference>
<name>A0ABR5E123_9HYPH</name>
<keyword evidence="1 4" id="KW-0597">Phosphoprotein</keyword>
<keyword evidence="3" id="KW-0804">Transcription</keyword>
<evidence type="ECO:0000313" key="7">
    <source>
        <dbReference type="Proteomes" id="UP000033519"/>
    </source>
</evidence>
<feature type="modified residue" description="4-aspartylphosphate" evidence="4">
    <location>
        <position position="57"/>
    </location>
</feature>
<feature type="domain" description="Response regulatory" evidence="5">
    <location>
        <begin position="7"/>
        <end position="120"/>
    </location>
</feature>
<keyword evidence="2" id="KW-0805">Transcription regulation</keyword>
<evidence type="ECO:0000256" key="3">
    <source>
        <dbReference type="ARBA" id="ARBA00023163"/>
    </source>
</evidence>
<evidence type="ECO:0000256" key="4">
    <source>
        <dbReference type="PROSITE-ProRule" id="PRU00169"/>
    </source>
</evidence>
<dbReference type="PROSITE" id="PS50110">
    <property type="entry name" value="RESPONSE_REGULATORY"/>
    <property type="match status" value="1"/>
</dbReference>
<dbReference type="SUPFAM" id="SSF52172">
    <property type="entry name" value="CheY-like"/>
    <property type="match status" value="1"/>
</dbReference>
<dbReference type="PANTHER" id="PTHR44591:SF3">
    <property type="entry name" value="RESPONSE REGULATORY DOMAIN-CONTAINING PROTEIN"/>
    <property type="match status" value="1"/>
</dbReference>
<sequence>MGLCRVAVLVVEDEALVRMGIVDFLDEHGFEVFEAESADDAIAILGSTPRIAIMFTDVDMPGGMDGLKLAAAVRHRWPPIKIVVTSGHRQVNLDDLPVEARFFAKPYNPHEIVTTMRQMSRSN</sequence>
<organism evidence="6 7">
    <name type="scientific">Devosia psychrophila</name>
    <dbReference type="NCBI Taxonomy" id="728005"/>
    <lineage>
        <taxon>Bacteria</taxon>
        <taxon>Pseudomonadati</taxon>
        <taxon>Pseudomonadota</taxon>
        <taxon>Alphaproteobacteria</taxon>
        <taxon>Hyphomicrobiales</taxon>
        <taxon>Devosiaceae</taxon>
        <taxon>Devosia</taxon>
    </lineage>
</organism>
<dbReference type="Proteomes" id="UP000033519">
    <property type="component" value="Unassembled WGS sequence"/>
</dbReference>
<gene>
    <name evidence="6" type="ORF">WH91_05565</name>
</gene>
<keyword evidence="7" id="KW-1185">Reference proteome</keyword>
<comment type="caution">
    <text evidence="6">The sequence shown here is derived from an EMBL/GenBank/DDBJ whole genome shotgun (WGS) entry which is preliminary data.</text>
</comment>
<dbReference type="InterPro" id="IPR050595">
    <property type="entry name" value="Bact_response_regulator"/>
</dbReference>
<dbReference type="InterPro" id="IPR011006">
    <property type="entry name" value="CheY-like_superfamily"/>
</dbReference>
<proteinExistence type="predicted"/>
<dbReference type="PANTHER" id="PTHR44591">
    <property type="entry name" value="STRESS RESPONSE REGULATOR PROTEIN 1"/>
    <property type="match status" value="1"/>
</dbReference>
<dbReference type="SMART" id="SM00448">
    <property type="entry name" value="REC"/>
    <property type="match status" value="1"/>
</dbReference>
<dbReference type="EMBL" id="LAPV01000070">
    <property type="protein sequence ID" value="KKC33968.1"/>
    <property type="molecule type" value="Genomic_DNA"/>
</dbReference>
<evidence type="ECO:0000259" key="5">
    <source>
        <dbReference type="PROSITE" id="PS50110"/>
    </source>
</evidence>
<protein>
    <recommendedName>
        <fullName evidence="5">Response regulatory domain-containing protein</fullName>
    </recommendedName>
</protein>
<dbReference type="Gene3D" id="3.40.50.2300">
    <property type="match status" value="1"/>
</dbReference>
<evidence type="ECO:0000256" key="1">
    <source>
        <dbReference type="ARBA" id="ARBA00022553"/>
    </source>
</evidence>